<dbReference type="GO" id="GO:0000981">
    <property type="term" value="F:DNA-binding transcription factor activity, RNA polymerase II-specific"/>
    <property type="evidence" value="ECO:0007669"/>
    <property type="project" value="TreeGrafter"/>
</dbReference>
<dbReference type="Pfam" id="PF08563">
    <property type="entry name" value="P53_TAD"/>
    <property type="match status" value="1"/>
</dbReference>
<evidence type="ECO:0000256" key="10">
    <source>
        <dbReference type="ARBA" id="ARBA00023163"/>
    </source>
</evidence>
<dbReference type="InterPro" id="IPR011615">
    <property type="entry name" value="p53_DNA-bd"/>
</dbReference>
<dbReference type="RefSeq" id="XP_013397875.1">
    <property type="nucleotide sequence ID" value="XM_013542421.1"/>
</dbReference>
<proteinExistence type="inferred from homology"/>
<dbReference type="InterPro" id="IPR013761">
    <property type="entry name" value="SAM/pointed_sf"/>
</dbReference>
<evidence type="ECO:0000256" key="2">
    <source>
        <dbReference type="ARBA" id="ARBA00006167"/>
    </source>
</evidence>
<dbReference type="GeneID" id="106164488"/>
<evidence type="ECO:0000256" key="6">
    <source>
        <dbReference type="ARBA" id="ARBA00022843"/>
    </source>
</evidence>
<evidence type="ECO:0000256" key="12">
    <source>
        <dbReference type="PIRSR" id="PIRSR602117-1"/>
    </source>
</evidence>
<reference evidence="17 18" key="1">
    <citation type="submission" date="2025-04" db="UniProtKB">
        <authorList>
            <consortium name="RefSeq"/>
        </authorList>
    </citation>
    <scope>IDENTIFICATION</scope>
    <source>
        <tissue evidence="17 18">Gonads</tissue>
    </source>
</reference>
<comment type="subcellular location">
    <subcellularLocation>
        <location evidence="1">Nucleus</location>
    </subcellularLocation>
</comment>
<dbReference type="Proteomes" id="UP000085678">
    <property type="component" value="Unplaced"/>
</dbReference>
<feature type="binding site" evidence="12">
    <location>
        <position position="234"/>
    </location>
    <ligand>
        <name>Zn(2+)</name>
        <dbReference type="ChEBI" id="CHEBI:29105"/>
    </ligand>
</feature>
<dbReference type="PANTHER" id="PTHR11447">
    <property type="entry name" value="CELLULAR TUMOR ANTIGEN P53"/>
    <property type="match status" value="1"/>
</dbReference>
<gene>
    <name evidence="17 18" type="primary">LOC106164488</name>
</gene>
<evidence type="ECO:0000256" key="8">
    <source>
        <dbReference type="ARBA" id="ARBA00023125"/>
    </source>
</evidence>
<feature type="binding site" evidence="12">
    <location>
        <position position="293"/>
    </location>
    <ligand>
        <name>Zn(2+)</name>
        <dbReference type="ChEBI" id="CHEBI:29105"/>
    </ligand>
</feature>
<dbReference type="InterPro" id="IPR001660">
    <property type="entry name" value="SAM"/>
</dbReference>
<dbReference type="STRING" id="7574.A0A1S3IK29"/>
<keyword evidence="4 12" id="KW-0479">Metal-binding</keyword>
<dbReference type="PANTHER" id="PTHR11447:SF16">
    <property type="entry name" value="P53 PROTEIN LONG FORM VARIANT 1"/>
    <property type="match status" value="1"/>
</dbReference>
<dbReference type="AlphaFoldDB" id="A0A1S3IK29"/>
<evidence type="ECO:0000313" key="18">
    <source>
        <dbReference type="RefSeq" id="XP_013397875.1"/>
    </source>
</evidence>
<protein>
    <submittedName>
        <fullName evidence="17 18">Cellular tumor antigen p53 isoform X1</fullName>
    </submittedName>
</protein>
<feature type="site" description="Interaction with DNA" evidence="13">
    <location>
        <position position="175"/>
    </location>
</feature>
<evidence type="ECO:0000259" key="15">
    <source>
        <dbReference type="PROSITE" id="PS50105"/>
    </source>
</evidence>
<dbReference type="Gene3D" id="2.60.40.720">
    <property type="match status" value="1"/>
</dbReference>
<evidence type="ECO:0000313" key="17">
    <source>
        <dbReference type="RefSeq" id="XP_013397874.1"/>
    </source>
</evidence>
<keyword evidence="6" id="KW-0832">Ubl conjugation</keyword>
<evidence type="ECO:0000256" key="13">
    <source>
        <dbReference type="PIRSR" id="PIRSR602117-2"/>
    </source>
</evidence>
<feature type="domain" description="SAM" evidence="15">
    <location>
        <begin position="505"/>
        <end position="550"/>
    </location>
</feature>
<name>A0A1S3IK29_LINAN</name>
<evidence type="ECO:0000256" key="4">
    <source>
        <dbReference type="ARBA" id="ARBA00022723"/>
    </source>
</evidence>
<evidence type="ECO:0000256" key="11">
    <source>
        <dbReference type="ARBA" id="ARBA00023242"/>
    </source>
</evidence>
<keyword evidence="16" id="KW-1185">Reference proteome</keyword>
<evidence type="ECO:0000256" key="5">
    <source>
        <dbReference type="ARBA" id="ARBA00022833"/>
    </source>
</evidence>
<dbReference type="KEGG" id="lak:106164488"/>
<evidence type="ECO:0000256" key="3">
    <source>
        <dbReference type="ARBA" id="ARBA00022703"/>
    </source>
</evidence>
<dbReference type="Pfam" id="PF07710">
    <property type="entry name" value="P53_tetramer"/>
    <property type="match status" value="1"/>
</dbReference>
<comment type="cofactor">
    <cofactor evidence="12">
        <name>Zn(2+)</name>
        <dbReference type="ChEBI" id="CHEBI:29105"/>
    </cofactor>
    <text evidence="12">Binds 1 zinc ion per subunit.</text>
</comment>
<keyword evidence="11" id="KW-0539">Nucleus</keyword>
<dbReference type="SUPFAM" id="SSF49417">
    <property type="entry name" value="p53-like transcription factors"/>
    <property type="match status" value="1"/>
</dbReference>
<evidence type="ECO:0000256" key="7">
    <source>
        <dbReference type="ARBA" id="ARBA00023015"/>
    </source>
</evidence>
<dbReference type="CDD" id="cd08367">
    <property type="entry name" value="P53"/>
    <property type="match status" value="1"/>
</dbReference>
<accession>A0A1S3IK29</accession>
<keyword evidence="3" id="KW-0053">Apoptosis</keyword>
<dbReference type="Pfam" id="PF00536">
    <property type="entry name" value="SAM_1"/>
    <property type="match status" value="1"/>
</dbReference>
<organism evidence="16 17">
    <name type="scientific">Lingula anatina</name>
    <name type="common">Brachiopod</name>
    <name type="synonym">Lingula unguis</name>
    <dbReference type="NCBI Taxonomy" id="7574"/>
    <lineage>
        <taxon>Eukaryota</taxon>
        <taxon>Metazoa</taxon>
        <taxon>Spiralia</taxon>
        <taxon>Lophotrochozoa</taxon>
        <taxon>Brachiopoda</taxon>
        <taxon>Linguliformea</taxon>
        <taxon>Lingulata</taxon>
        <taxon>Lingulida</taxon>
        <taxon>Linguloidea</taxon>
        <taxon>Lingulidae</taxon>
        <taxon>Lingula</taxon>
    </lineage>
</organism>
<comment type="similarity">
    <text evidence="2">Belongs to the p53 family.</text>
</comment>
<feature type="region of interest" description="Disordered" evidence="14">
    <location>
        <begin position="335"/>
        <end position="359"/>
    </location>
</feature>
<feature type="binding site" evidence="12">
    <location>
        <position position="297"/>
    </location>
    <ligand>
        <name>Zn(2+)</name>
        <dbReference type="ChEBI" id="CHEBI:29105"/>
    </ligand>
</feature>
<sequence length="626" mass="69666">MQCSFFGFRWIFHDELQIRTEKKDILRMNSQGNEGVNPPLSQETFDGLWDQLMIQTENGAYTNIINQNQEPEYHYADGGESAQVEVQRFLIAPQQDSIMQLLSSIPSVTQPDAMSPDSQTTAVDSVPSNIPTTVELSGQALQPPHSPLPVMPSNTDYPGPFGFTVSCAKQTKETKSANWTYSDVLKKLFVNIGKSTPIRYKTQKKPPPGSVIRVLPIYMKPEHIQEVVARCPNHMTSKEFGESDVPNTHMVRCEHKQVSYYTDPVTGRHCAIFPFEGPQAGSEWVTNLFQFLCFSSCVGGQNRRQVQLIFTLENDGQILGRRALEIRVCACPGRDRKSEEKTAQPEVTNMGKKPTRVTHSTQITRVGPAAKKRKLDSKDEIFTITVRGRENYEILCRLRDSLEMSNMLSPDQVNNYKQRQLELQKQPTLSRIPSGLANLSGSFSQQLTEGSLKPPPLPFSSMPSLTRGDTQPVSSTQKELVKMEPDTVIPVPKTSQCQVSSQGEVADMTIAKWLTSLGFAAYADNFHQIGLTTMYQLEDCSLQDLEKLSIGTDHRNKIWKALSAWKTRRAQGGAGATPRGLSGASDASTISLASQISGGYSPGVFEVTRYTFKHTVSISDDHPYSK</sequence>
<keyword evidence="5 12" id="KW-0862">Zinc</keyword>
<dbReference type="InterPro" id="IPR010991">
    <property type="entry name" value="p53_tetrameristn"/>
</dbReference>
<dbReference type="SMART" id="SM00454">
    <property type="entry name" value="SAM"/>
    <property type="match status" value="1"/>
</dbReference>
<feature type="binding site" evidence="12">
    <location>
        <position position="231"/>
    </location>
    <ligand>
        <name>Zn(2+)</name>
        <dbReference type="ChEBI" id="CHEBI:29105"/>
    </ligand>
</feature>
<dbReference type="RefSeq" id="XP_013397874.1">
    <property type="nucleotide sequence ID" value="XM_013542420.1"/>
</dbReference>
<dbReference type="Gene3D" id="1.10.150.50">
    <property type="entry name" value="Transcription Factor, Ets-1"/>
    <property type="match status" value="1"/>
</dbReference>
<dbReference type="GO" id="GO:0000978">
    <property type="term" value="F:RNA polymerase II cis-regulatory region sequence-specific DNA binding"/>
    <property type="evidence" value="ECO:0007669"/>
    <property type="project" value="TreeGrafter"/>
</dbReference>
<dbReference type="Gene3D" id="4.10.170.10">
    <property type="entry name" value="p53-like tetramerisation domain"/>
    <property type="match status" value="1"/>
</dbReference>
<dbReference type="PROSITE" id="PS50105">
    <property type="entry name" value="SAM_DOMAIN"/>
    <property type="match status" value="1"/>
</dbReference>
<dbReference type="GO" id="GO:0005634">
    <property type="term" value="C:nucleus"/>
    <property type="evidence" value="ECO:0007669"/>
    <property type="project" value="UniProtKB-SubCell"/>
</dbReference>
<dbReference type="GO" id="GO:0006915">
    <property type="term" value="P:apoptotic process"/>
    <property type="evidence" value="ECO:0007669"/>
    <property type="project" value="UniProtKB-KW"/>
</dbReference>
<evidence type="ECO:0000256" key="9">
    <source>
        <dbReference type="ARBA" id="ARBA00023159"/>
    </source>
</evidence>
<evidence type="ECO:0000313" key="16">
    <source>
        <dbReference type="Proteomes" id="UP000085678"/>
    </source>
</evidence>
<evidence type="ECO:0000256" key="14">
    <source>
        <dbReference type="SAM" id="MobiDB-lite"/>
    </source>
</evidence>
<dbReference type="PRINTS" id="PR00386">
    <property type="entry name" value="P53SUPPRESSR"/>
</dbReference>
<dbReference type="Pfam" id="PF00870">
    <property type="entry name" value="P53"/>
    <property type="match status" value="1"/>
</dbReference>
<dbReference type="SUPFAM" id="SSF47719">
    <property type="entry name" value="p53 tetramerization domain"/>
    <property type="match status" value="1"/>
</dbReference>
<dbReference type="OrthoDB" id="6277590at2759"/>
<dbReference type="SUPFAM" id="SSF47769">
    <property type="entry name" value="SAM/Pointed domain"/>
    <property type="match status" value="1"/>
</dbReference>
<dbReference type="InterPro" id="IPR002117">
    <property type="entry name" value="p53_tumour_suppressor"/>
</dbReference>
<dbReference type="GO" id="GO:0051262">
    <property type="term" value="P:protein tetramerization"/>
    <property type="evidence" value="ECO:0007669"/>
    <property type="project" value="InterPro"/>
</dbReference>
<evidence type="ECO:0000256" key="1">
    <source>
        <dbReference type="ARBA" id="ARBA00004123"/>
    </source>
</evidence>
<dbReference type="InterPro" id="IPR012346">
    <property type="entry name" value="p53/RUNT-type_TF_DNA-bd_sf"/>
</dbReference>
<dbReference type="InterPro" id="IPR036674">
    <property type="entry name" value="p53_tetramer_sf"/>
</dbReference>
<dbReference type="InterPro" id="IPR008967">
    <property type="entry name" value="p53-like_TF_DNA-bd_sf"/>
</dbReference>
<dbReference type="GO" id="GO:0046872">
    <property type="term" value="F:metal ion binding"/>
    <property type="evidence" value="ECO:0007669"/>
    <property type="project" value="UniProtKB-KW"/>
</dbReference>
<keyword evidence="9" id="KW-0010">Activator</keyword>
<keyword evidence="10" id="KW-0804">Transcription</keyword>
<keyword evidence="7" id="KW-0805">Transcription regulation</keyword>
<dbReference type="OMA" id="DFFSQDV"/>
<dbReference type="InterPro" id="IPR013872">
    <property type="entry name" value="p53_transactivation_domain"/>
</dbReference>
<keyword evidence="8" id="KW-0238">DNA-binding</keyword>